<organism evidence="1 2">
    <name type="scientific">Seminavis robusta</name>
    <dbReference type="NCBI Taxonomy" id="568900"/>
    <lineage>
        <taxon>Eukaryota</taxon>
        <taxon>Sar</taxon>
        <taxon>Stramenopiles</taxon>
        <taxon>Ochrophyta</taxon>
        <taxon>Bacillariophyta</taxon>
        <taxon>Bacillariophyceae</taxon>
        <taxon>Bacillariophycidae</taxon>
        <taxon>Naviculales</taxon>
        <taxon>Naviculaceae</taxon>
        <taxon>Seminavis</taxon>
    </lineage>
</organism>
<name>A0A9N8DZS9_9STRA</name>
<dbReference type="OrthoDB" id="41569at2759"/>
<gene>
    <name evidence="1" type="ORF">SEMRO_408_G136790.1</name>
</gene>
<reference evidence="1" key="1">
    <citation type="submission" date="2020-06" db="EMBL/GenBank/DDBJ databases">
        <authorList>
            <consortium name="Plant Systems Biology data submission"/>
        </authorList>
    </citation>
    <scope>NUCLEOTIDE SEQUENCE</scope>
    <source>
        <strain evidence="1">D6</strain>
    </source>
</reference>
<protein>
    <submittedName>
        <fullName evidence="1">Uncharacterized protein</fullName>
    </submittedName>
</protein>
<evidence type="ECO:0000313" key="2">
    <source>
        <dbReference type="Proteomes" id="UP001153069"/>
    </source>
</evidence>
<proteinExistence type="predicted"/>
<dbReference type="EMBL" id="CAICTM010000407">
    <property type="protein sequence ID" value="CAB9509851.1"/>
    <property type="molecule type" value="Genomic_DNA"/>
</dbReference>
<dbReference type="AlphaFoldDB" id="A0A9N8DZS9"/>
<evidence type="ECO:0000313" key="1">
    <source>
        <dbReference type="EMBL" id="CAB9509851.1"/>
    </source>
</evidence>
<dbReference type="Proteomes" id="UP001153069">
    <property type="component" value="Unassembled WGS sequence"/>
</dbReference>
<keyword evidence="2" id="KW-1185">Reference proteome</keyword>
<accession>A0A9N8DZS9</accession>
<sequence>MYDGNDGYYNDDGGGRRMRHRMLELAEKEAPLASVEAAAPGQLEAYNAEFWGEYNELQASRSLYENNYDVGDWNMCQRIYKYGVWCDEECRALDFFRIRRSAHAQHSLCVQHLWPGLSLIICANRFVTGAMIAHYRRFAKTILTANQISE</sequence>
<comment type="caution">
    <text evidence="1">The sequence shown here is derived from an EMBL/GenBank/DDBJ whole genome shotgun (WGS) entry which is preliminary data.</text>
</comment>